<dbReference type="GO" id="GO:0000160">
    <property type="term" value="P:phosphorelay signal transduction system"/>
    <property type="evidence" value="ECO:0007669"/>
    <property type="project" value="InterPro"/>
</dbReference>
<dbReference type="Gene3D" id="2.40.50.1020">
    <property type="entry name" value="LytTr DNA-binding domain"/>
    <property type="match status" value="1"/>
</dbReference>
<dbReference type="PROSITE" id="PS50110">
    <property type="entry name" value="RESPONSE_REGULATORY"/>
    <property type="match status" value="1"/>
</dbReference>
<dbReference type="AlphaFoldDB" id="A0AAP3GDT8"/>
<accession>A0AAP3GDT8</accession>
<feature type="modified residue" description="4-aspartylphosphate" evidence="1">
    <location>
        <position position="58"/>
    </location>
</feature>
<protein>
    <submittedName>
        <fullName evidence="3">Response regulator</fullName>
    </submittedName>
</protein>
<gene>
    <name evidence="3" type="ORF">O0554_17855</name>
</gene>
<dbReference type="EMBL" id="JAPTNE010000024">
    <property type="protein sequence ID" value="MCZ0808754.1"/>
    <property type="molecule type" value="Genomic_DNA"/>
</dbReference>
<evidence type="ECO:0000259" key="2">
    <source>
        <dbReference type="PROSITE" id="PS50110"/>
    </source>
</evidence>
<sequence>MNSKLELLVVEDKEAHQYTIKKVLEKRTDIISKIKIVKNTREVLNILKKEYFNSLLLDYQLRSETALDVLEALSKEGYKVPSVILTNDAQRVDEVKAKKLGCFQIFDKFGYYGDDSALDRSVVALMERAKYKDFMEANCILVPACIDGTIIQIPAPEILTICSTYLGRVIYTESGVIETNLNFKVYEQYSYPQFARAAKDHVVNLSKVEFCDSKYRFIILEKNIHVIEKIEIPRTNREKFKMAWELYKGIS</sequence>
<comment type="caution">
    <text evidence="3">The sequence shown here is derived from an EMBL/GenBank/DDBJ whole genome shotgun (WGS) entry which is preliminary data.</text>
</comment>
<dbReference type="CDD" id="cd00156">
    <property type="entry name" value="REC"/>
    <property type="match status" value="1"/>
</dbReference>
<feature type="domain" description="Response regulatory" evidence="2">
    <location>
        <begin position="6"/>
        <end position="123"/>
    </location>
</feature>
<evidence type="ECO:0000313" key="4">
    <source>
        <dbReference type="Proteomes" id="UP001077662"/>
    </source>
</evidence>
<keyword evidence="1" id="KW-0597">Phosphoprotein</keyword>
<dbReference type="Pfam" id="PF04397">
    <property type="entry name" value="LytTR"/>
    <property type="match status" value="1"/>
</dbReference>
<proteinExistence type="predicted"/>
<dbReference type="Gene3D" id="3.40.50.2300">
    <property type="match status" value="1"/>
</dbReference>
<dbReference type="InterPro" id="IPR011006">
    <property type="entry name" value="CheY-like_superfamily"/>
</dbReference>
<dbReference type="Proteomes" id="UP001077662">
    <property type="component" value="Unassembled WGS sequence"/>
</dbReference>
<dbReference type="SMART" id="SM00850">
    <property type="entry name" value="LytTR"/>
    <property type="match status" value="1"/>
</dbReference>
<name>A0AAP3GDT8_BRELA</name>
<organism evidence="3 4">
    <name type="scientific">Brevibacillus laterosporus</name>
    <name type="common">Bacillus laterosporus</name>
    <dbReference type="NCBI Taxonomy" id="1465"/>
    <lineage>
        <taxon>Bacteria</taxon>
        <taxon>Bacillati</taxon>
        <taxon>Bacillota</taxon>
        <taxon>Bacilli</taxon>
        <taxon>Bacillales</taxon>
        <taxon>Paenibacillaceae</taxon>
        <taxon>Brevibacillus</taxon>
    </lineage>
</organism>
<dbReference type="RefSeq" id="WP_258434202.1">
    <property type="nucleotide sequence ID" value="NZ_JANSGW010000024.1"/>
</dbReference>
<dbReference type="SUPFAM" id="SSF52172">
    <property type="entry name" value="CheY-like"/>
    <property type="match status" value="1"/>
</dbReference>
<dbReference type="Pfam" id="PF00072">
    <property type="entry name" value="Response_reg"/>
    <property type="match status" value="1"/>
</dbReference>
<dbReference type="InterPro" id="IPR001789">
    <property type="entry name" value="Sig_transdc_resp-reg_receiver"/>
</dbReference>
<reference evidence="3" key="1">
    <citation type="submission" date="2022-09" db="EMBL/GenBank/DDBJ databases">
        <title>Genome analysis and characterization of larvicidal activity of Brevibacillus strains.</title>
        <authorList>
            <person name="Patrusheva E.V."/>
            <person name="Izotova A.O."/>
            <person name="Toshchakov S.V."/>
            <person name="Sineoky S.P."/>
        </authorList>
    </citation>
    <scope>NUCLEOTIDE SEQUENCE</scope>
    <source>
        <strain evidence="3">VKPM_B-13247</strain>
    </source>
</reference>
<dbReference type="InterPro" id="IPR007492">
    <property type="entry name" value="LytTR_DNA-bd_dom"/>
</dbReference>
<evidence type="ECO:0000313" key="3">
    <source>
        <dbReference type="EMBL" id="MCZ0808754.1"/>
    </source>
</evidence>
<evidence type="ECO:0000256" key="1">
    <source>
        <dbReference type="PROSITE-ProRule" id="PRU00169"/>
    </source>
</evidence>
<dbReference type="GO" id="GO:0003677">
    <property type="term" value="F:DNA binding"/>
    <property type="evidence" value="ECO:0007669"/>
    <property type="project" value="InterPro"/>
</dbReference>